<evidence type="ECO:0000313" key="3">
    <source>
        <dbReference type="Proteomes" id="UP001374579"/>
    </source>
</evidence>
<dbReference type="InterPro" id="IPR031314">
    <property type="entry name" value="DNK_dom"/>
</dbReference>
<dbReference type="GO" id="GO:0019136">
    <property type="term" value="F:deoxynucleoside kinase activity"/>
    <property type="evidence" value="ECO:0007669"/>
    <property type="project" value="TreeGrafter"/>
</dbReference>
<dbReference type="FunFam" id="3.40.50.300:FF:001571">
    <property type="entry name" value="Deoxynucleoside kinase"/>
    <property type="match status" value="1"/>
</dbReference>
<sequence length="265" mass="30496">MQAVRHFFCKQSLWTISAAPGVRNRLIAIAMDGSPKAGVHQSKSLTAKAGGSGNITVCVEGNIGSGKTTLLDYFRTKPGVEVIQEPVEMWRNVRGHNALEQMYQDPSRWSMTLQTYVQLTMLDIHTRPQKEPVRMMERSIHSARYCFVQNLHNSGNMSDIEFVILDEWYQWILRSQDVHADRIVYLETSPETCHDRIMKRCRSEETGIPIELLQNLHTLHEDWLKHKRFPLQASVLVIDADCDDSSIIEKYREHEDWIMGRTAAS</sequence>
<dbReference type="Proteomes" id="UP001374579">
    <property type="component" value="Unassembled WGS sequence"/>
</dbReference>
<dbReference type="GO" id="GO:0005739">
    <property type="term" value="C:mitochondrion"/>
    <property type="evidence" value="ECO:0007669"/>
    <property type="project" value="TreeGrafter"/>
</dbReference>
<feature type="domain" description="Deoxynucleoside kinase" evidence="1">
    <location>
        <begin position="57"/>
        <end position="244"/>
    </location>
</feature>
<evidence type="ECO:0000259" key="1">
    <source>
        <dbReference type="Pfam" id="PF01712"/>
    </source>
</evidence>
<dbReference type="InterPro" id="IPR027417">
    <property type="entry name" value="P-loop_NTPase"/>
</dbReference>
<gene>
    <name evidence="2" type="ORF">V1264_000373</name>
</gene>
<reference evidence="2 3" key="1">
    <citation type="submission" date="2024-02" db="EMBL/GenBank/DDBJ databases">
        <title>Chromosome-scale genome assembly of the rough periwinkle Littorina saxatilis.</title>
        <authorList>
            <person name="De Jode A."/>
            <person name="Faria R."/>
            <person name="Formenti G."/>
            <person name="Sims Y."/>
            <person name="Smith T.P."/>
            <person name="Tracey A."/>
            <person name="Wood J.M.D."/>
            <person name="Zagrodzka Z.B."/>
            <person name="Johannesson K."/>
            <person name="Butlin R.K."/>
            <person name="Leder E.H."/>
        </authorList>
    </citation>
    <scope>NUCLEOTIDE SEQUENCE [LARGE SCALE GENOMIC DNA]</scope>
    <source>
        <strain evidence="2">Snail1</strain>
        <tissue evidence="2">Muscle</tissue>
    </source>
</reference>
<dbReference type="SUPFAM" id="SSF52540">
    <property type="entry name" value="P-loop containing nucleoside triphosphate hydrolases"/>
    <property type="match status" value="1"/>
</dbReference>
<dbReference type="Gene3D" id="3.40.50.300">
    <property type="entry name" value="P-loop containing nucleotide triphosphate hydrolases"/>
    <property type="match status" value="1"/>
</dbReference>
<protein>
    <recommendedName>
        <fullName evidence="1">Deoxynucleoside kinase domain-containing protein</fullName>
    </recommendedName>
</protein>
<dbReference type="Pfam" id="PF01712">
    <property type="entry name" value="dNK"/>
    <property type="match status" value="1"/>
</dbReference>
<dbReference type="EMBL" id="JBAMIC010000001">
    <property type="protein sequence ID" value="KAK7114290.1"/>
    <property type="molecule type" value="Genomic_DNA"/>
</dbReference>
<accession>A0AAN9GPM7</accession>
<dbReference type="AlphaFoldDB" id="A0AAN9GPM7"/>
<organism evidence="2 3">
    <name type="scientific">Littorina saxatilis</name>
    <dbReference type="NCBI Taxonomy" id="31220"/>
    <lineage>
        <taxon>Eukaryota</taxon>
        <taxon>Metazoa</taxon>
        <taxon>Spiralia</taxon>
        <taxon>Lophotrochozoa</taxon>
        <taxon>Mollusca</taxon>
        <taxon>Gastropoda</taxon>
        <taxon>Caenogastropoda</taxon>
        <taxon>Littorinimorpha</taxon>
        <taxon>Littorinoidea</taxon>
        <taxon>Littorinidae</taxon>
        <taxon>Littorina</taxon>
    </lineage>
</organism>
<dbReference type="PANTHER" id="PTHR10513:SF24">
    <property type="entry name" value="THYMIDINE KINASE 2, MITOCHONDRIAL"/>
    <property type="match status" value="1"/>
</dbReference>
<dbReference type="InterPro" id="IPR050566">
    <property type="entry name" value="Deoxyribonucleoside_kinase"/>
</dbReference>
<keyword evidence="3" id="KW-1185">Reference proteome</keyword>
<name>A0AAN9GPM7_9CAEN</name>
<proteinExistence type="predicted"/>
<dbReference type="PANTHER" id="PTHR10513">
    <property type="entry name" value="DEOXYNUCLEOSIDE KINASE"/>
    <property type="match status" value="1"/>
</dbReference>
<dbReference type="CDD" id="cd01673">
    <property type="entry name" value="dNK"/>
    <property type="match status" value="1"/>
</dbReference>
<evidence type="ECO:0000313" key="2">
    <source>
        <dbReference type="EMBL" id="KAK7114290.1"/>
    </source>
</evidence>
<comment type="caution">
    <text evidence="2">The sequence shown here is derived from an EMBL/GenBank/DDBJ whole genome shotgun (WGS) entry which is preliminary data.</text>
</comment>